<reference evidence="2" key="1">
    <citation type="submission" date="2020-03" db="EMBL/GenBank/DDBJ databases">
        <authorList>
            <person name="He L."/>
        </authorList>
    </citation>
    <scope>NUCLEOTIDE SEQUENCE</scope>
    <source>
        <strain evidence="2">CkLH20</strain>
    </source>
</reference>
<dbReference type="RefSeq" id="XP_038740956.1">
    <property type="nucleotide sequence ID" value="XM_038893856.1"/>
</dbReference>
<accession>A0A9P6I3Y5</accession>
<reference evidence="2" key="2">
    <citation type="submission" date="2020-11" db="EMBL/GenBank/DDBJ databases">
        <title>Whole genome sequencing of Colletotrichum sp.</title>
        <authorList>
            <person name="Li H."/>
        </authorList>
    </citation>
    <scope>NUCLEOTIDE SEQUENCE</scope>
    <source>
        <strain evidence="2">CkLH20</strain>
    </source>
</reference>
<protein>
    <submittedName>
        <fullName evidence="2">Uncharacterized protein</fullName>
    </submittedName>
</protein>
<sequence>MPWRATTNNPEGVDMVNPNYNHPQLVLVNDDSPLPSYTATGFSLLFIGGKLFSGKDFTQPRSFEDDEKGLFFSPYTEWAPEPYNNSQSRFDNAMFRIISSVGGMGNLFNDFSSPGTKCDRDLHHTKTRLLNGLPPMSMTRWRQRGLDEPANFERACQHLCQVVDAFEYLNLPHSHYRRLKTHNEVWEACSNFQNALNEYRRRRFRGPVSVTALWEEYMVDYLQTVAARAHSWTLARIDELREVQLERLSRTTGATDGSLPSPEQMEILDRIHDLTGLTNQADTKIMLHTSGFRLQTLTSAVARIKEDWNGYAGEQPMTSFPSDMRLRSKIYGMRCKFLSHQHIMNRLRSGTRPGEPSDPASLGEQCRSQVSQYKQARSELRGPPPQLGDEPWVAQVRLMLTMANRPVRIWGFVGYRICYEHSDEEWKSFLDKFRKSVTVWGEGVDGAQSLKPMCKVRWLDGREHGIPEGDVEAAKQHYKDYIKTPACEGFVPMAEQIFLVADKASIESHINPVEDNAEPVIPRGDLGSFILTARAPFPEDDVRGQRRGGQDGQDEFDGTLRVLGSVLFDDFFALQTRHAVRLQELARMAKVHPRQVYVGPSVPMEREGWRDSGTWALTVLKSFEKWRGS</sequence>
<proteinExistence type="predicted"/>
<gene>
    <name evidence="2" type="ORF">CkaCkLH20_11142</name>
</gene>
<dbReference type="GeneID" id="62166930"/>
<comment type="caution">
    <text evidence="2">The sequence shown here is derived from an EMBL/GenBank/DDBJ whole genome shotgun (WGS) entry which is preliminary data.</text>
</comment>
<keyword evidence="3" id="KW-1185">Reference proteome</keyword>
<feature type="region of interest" description="Disordered" evidence="1">
    <location>
        <begin position="348"/>
        <end position="368"/>
    </location>
</feature>
<evidence type="ECO:0000256" key="1">
    <source>
        <dbReference type="SAM" id="MobiDB-lite"/>
    </source>
</evidence>
<dbReference type="AlphaFoldDB" id="A0A9P6I3Y5"/>
<dbReference type="EMBL" id="JAATWM020000045">
    <property type="protein sequence ID" value="KAF9871495.1"/>
    <property type="molecule type" value="Genomic_DNA"/>
</dbReference>
<name>A0A9P6I3Y5_9PEZI</name>
<organism evidence="2 3">
    <name type="scientific">Colletotrichum karsti</name>
    <dbReference type="NCBI Taxonomy" id="1095194"/>
    <lineage>
        <taxon>Eukaryota</taxon>
        <taxon>Fungi</taxon>
        <taxon>Dikarya</taxon>
        <taxon>Ascomycota</taxon>
        <taxon>Pezizomycotina</taxon>
        <taxon>Sordariomycetes</taxon>
        <taxon>Hypocreomycetidae</taxon>
        <taxon>Glomerellales</taxon>
        <taxon>Glomerellaceae</taxon>
        <taxon>Colletotrichum</taxon>
        <taxon>Colletotrichum boninense species complex</taxon>
    </lineage>
</organism>
<dbReference type="Proteomes" id="UP000781932">
    <property type="component" value="Unassembled WGS sequence"/>
</dbReference>
<dbReference type="OrthoDB" id="3437405at2759"/>
<evidence type="ECO:0000313" key="2">
    <source>
        <dbReference type="EMBL" id="KAF9871495.1"/>
    </source>
</evidence>
<evidence type="ECO:0000313" key="3">
    <source>
        <dbReference type="Proteomes" id="UP000781932"/>
    </source>
</evidence>